<gene>
    <name evidence="9" type="ordered locus">Hneap_2347</name>
</gene>
<dbReference type="InterPro" id="IPR036249">
    <property type="entry name" value="Thioredoxin-like_sf"/>
</dbReference>
<dbReference type="NCBIfam" id="TIGR01068">
    <property type="entry name" value="thioredoxin"/>
    <property type="match status" value="1"/>
</dbReference>
<dbReference type="Gene3D" id="2.30.30.380">
    <property type="entry name" value="Zn-finger domain of Sec23/24"/>
    <property type="match status" value="1"/>
</dbReference>
<keyword evidence="5" id="KW-1015">Disulfide bond</keyword>
<sequence>MSETSSIHVVCPKCDAVNRIPGERKGSGQCGKCGAELFSGQPITLTDQNFARQIGRNDLPVLVDFWATWCGPCQMMAPVFEQLAGRQKTKLRVGKLETEQAPQTAARFGIRSIPTLILFRGGQEVARTSGAMPLQALESWLQQQGVR</sequence>
<evidence type="ECO:0000313" key="10">
    <source>
        <dbReference type="Proteomes" id="UP000009102"/>
    </source>
</evidence>
<reference evidence="9 10" key="1">
    <citation type="submission" date="2009-10" db="EMBL/GenBank/DDBJ databases">
        <title>Complete sequence of Halothiobacillus neapolitanus c2.</title>
        <authorList>
            <consortium name="US DOE Joint Genome Institute"/>
            <person name="Lucas S."/>
            <person name="Copeland A."/>
            <person name="Lapidus A."/>
            <person name="Glavina del Rio T."/>
            <person name="Tice H."/>
            <person name="Bruce D."/>
            <person name="Goodwin L."/>
            <person name="Pitluck S."/>
            <person name="Davenport K."/>
            <person name="Brettin T."/>
            <person name="Detter J.C."/>
            <person name="Han C."/>
            <person name="Tapia R."/>
            <person name="Larimer F."/>
            <person name="Land M."/>
            <person name="Hauser L."/>
            <person name="Kyrpides N."/>
            <person name="Mikhailova N."/>
            <person name="Kerfeld C."/>
            <person name="Cannon G."/>
            <person name="Heinhort S."/>
        </authorList>
    </citation>
    <scope>NUCLEOTIDE SEQUENCE [LARGE SCALE GENOMIC DNA]</scope>
    <source>
        <strain evidence="10">ATCC 23641 / c2</strain>
    </source>
</reference>
<dbReference type="InterPro" id="IPR005746">
    <property type="entry name" value="Thioredoxin"/>
</dbReference>
<keyword evidence="10" id="KW-1185">Reference proteome</keyword>
<dbReference type="AlphaFoldDB" id="D0KX37"/>
<keyword evidence="6" id="KW-0676">Redox-active center</keyword>
<evidence type="ECO:0000256" key="7">
    <source>
        <dbReference type="NCBIfam" id="TIGR01068"/>
    </source>
</evidence>
<dbReference type="GO" id="GO:0015035">
    <property type="term" value="F:protein-disulfide reductase activity"/>
    <property type="evidence" value="ECO:0007669"/>
    <property type="project" value="UniProtKB-UniRule"/>
</dbReference>
<evidence type="ECO:0000256" key="3">
    <source>
        <dbReference type="ARBA" id="ARBA00022723"/>
    </source>
</evidence>
<dbReference type="Pfam" id="PF21352">
    <property type="entry name" value="Zn_ribbon_Thio2"/>
    <property type="match status" value="1"/>
</dbReference>
<keyword evidence="4" id="KW-0249">Electron transport</keyword>
<organism evidence="9 10">
    <name type="scientific">Halothiobacillus neapolitanus (strain ATCC 23641 / DSM 15147 / CIP 104769 / NCIMB 8539 / c2)</name>
    <name type="common">Thiobacillus neapolitanus</name>
    <dbReference type="NCBI Taxonomy" id="555778"/>
    <lineage>
        <taxon>Bacteria</taxon>
        <taxon>Pseudomonadati</taxon>
        <taxon>Pseudomonadota</taxon>
        <taxon>Gammaproteobacteria</taxon>
        <taxon>Chromatiales</taxon>
        <taxon>Halothiobacillaceae</taxon>
        <taxon>Halothiobacillus</taxon>
    </lineage>
</organism>
<evidence type="ECO:0000256" key="2">
    <source>
        <dbReference type="ARBA" id="ARBA00022448"/>
    </source>
</evidence>
<dbReference type="PANTHER" id="PTHR45663">
    <property type="entry name" value="GEO12009P1"/>
    <property type="match status" value="1"/>
</dbReference>
<evidence type="ECO:0000313" key="9">
    <source>
        <dbReference type="EMBL" id="ACX97157.1"/>
    </source>
</evidence>
<dbReference type="InterPro" id="IPR017937">
    <property type="entry name" value="Thioredoxin_CS"/>
</dbReference>
<dbReference type="Pfam" id="PF00085">
    <property type="entry name" value="Thioredoxin"/>
    <property type="match status" value="1"/>
</dbReference>
<dbReference type="eggNOG" id="COG3118">
    <property type="taxonomic scope" value="Bacteria"/>
</dbReference>
<dbReference type="PROSITE" id="PS51352">
    <property type="entry name" value="THIOREDOXIN_2"/>
    <property type="match status" value="1"/>
</dbReference>
<dbReference type="HOGENOM" id="CLU_090389_10_0_6"/>
<dbReference type="Gene3D" id="3.40.30.10">
    <property type="entry name" value="Glutaredoxin"/>
    <property type="match status" value="1"/>
</dbReference>
<feature type="domain" description="Thioredoxin" evidence="8">
    <location>
        <begin position="5"/>
        <end position="146"/>
    </location>
</feature>
<evidence type="ECO:0000259" key="8">
    <source>
        <dbReference type="PROSITE" id="PS51352"/>
    </source>
</evidence>
<dbReference type="InterPro" id="IPR049299">
    <property type="entry name" value="Thio2_N"/>
</dbReference>
<evidence type="ECO:0000256" key="5">
    <source>
        <dbReference type="ARBA" id="ARBA00023157"/>
    </source>
</evidence>
<dbReference type="EMBL" id="CP001801">
    <property type="protein sequence ID" value="ACX97157.1"/>
    <property type="molecule type" value="Genomic_DNA"/>
</dbReference>
<dbReference type="CDD" id="cd02947">
    <property type="entry name" value="TRX_family"/>
    <property type="match status" value="1"/>
</dbReference>
<keyword evidence="2" id="KW-0813">Transport</keyword>
<dbReference type="PROSITE" id="PS00194">
    <property type="entry name" value="THIOREDOXIN_1"/>
    <property type="match status" value="1"/>
</dbReference>
<dbReference type="STRING" id="555778.Hneap_2347"/>
<dbReference type="KEGG" id="hna:Hneap_2347"/>
<dbReference type="OrthoDB" id="9790390at2"/>
<dbReference type="FunFam" id="3.40.30.10:FF:000001">
    <property type="entry name" value="Thioredoxin"/>
    <property type="match status" value="1"/>
</dbReference>
<dbReference type="RefSeq" id="WP_012825188.1">
    <property type="nucleotide sequence ID" value="NC_013422.1"/>
</dbReference>
<comment type="similarity">
    <text evidence="1">Belongs to the thioredoxin family.</text>
</comment>
<dbReference type="PANTHER" id="PTHR45663:SF11">
    <property type="entry name" value="GEO12009P1"/>
    <property type="match status" value="1"/>
</dbReference>
<dbReference type="GO" id="GO:0005737">
    <property type="term" value="C:cytoplasm"/>
    <property type="evidence" value="ECO:0007669"/>
    <property type="project" value="TreeGrafter"/>
</dbReference>
<accession>D0KX37</accession>
<protein>
    <recommendedName>
        <fullName evidence="7">Thioredoxin</fullName>
    </recommendedName>
</protein>
<name>D0KX37_HALNC</name>
<dbReference type="Proteomes" id="UP000009102">
    <property type="component" value="Chromosome"/>
</dbReference>
<dbReference type="InterPro" id="IPR013766">
    <property type="entry name" value="Thioredoxin_domain"/>
</dbReference>
<dbReference type="PRINTS" id="PR00421">
    <property type="entry name" value="THIOREDOXIN"/>
</dbReference>
<dbReference type="NCBIfam" id="NF008229">
    <property type="entry name" value="PRK10996.1"/>
    <property type="match status" value="1"/>
</dbReference>
<evidence type="ECO:0000256" key="6">
    <source>
        <dbReference type="ARBA" id="ARBA00023284"/>
    </source>
</evidence>
<keyword evidence="3" id="KW-0479">Metal-binding</keyword>
<proteinExistence type="inferred from homology"/>
<dbReference type="GO" id="GO:0046872">
    <property type="term" value="F:metal ion binding"/>
    <property type="evidence" value="ECO:0007669"/>
    <property type="project" value="UniProtKB-KW"/>
</dbReference>
<evidence type="ECO:0000256" key="4">
    <source>
        <dbReference type="ARBA" id="ARBA00022982"/>
    </source>
</evidence>
<dbReference type="SUPFAM" id="SSF52833">
    <property type="entry name" value="Thioredoxin-like"/>
    <property type="match status" value="1"/>
</dbReference>
<evidence type="ECO:0000256" key="1">
    <source>
        <dbReference type="ARBA" id="ARBA00008987"/>
    </source>
</evidence>